<evidence type="ECO:0000256" key="8">
    <source>
        <dbReference type="ARBA" id="ARBA00048617"/>
    </source>
</evidence>
<dbReference type="InterPro" id="IPR039793">
    <property type="entry name" value="UROS/Hem4"/>
</dbReference>
<dbReference type="GO" id="GO:0006780">
    <property type="term" value="P:uroporphyrinogen III biosynthetic process"/>
    <property type="evidence" value="ECO:0007669"/>
    <property type="project" value="UniProtKB-UniRule"/>
</dbReference>
<evidence type="ECO:0000256" key="7">
    <source>
        <dbReference type="ARBA" id="ARBA00040167"/>
    </source>
</evidence>
<reference evidence="11" key="1">
    <citation type="journal article" date="2020" name="mSystems">
        <title>Genome- and Community-Level Interaction Insights into Carbon Utilization and Element Cycling Functions of Hydrothermarchaeota in Hydrothermal Sediment.</title>
        <authorList>
            <person name="Zhou Z."/>
            <person name="Liu Y."/>
            <person name="Xu W."/>
            <person name="Pan J."/>
            <person name="Luo Z.H."/>
            <person name="Li M."/>
        </authorList>
    </citation>
    <scope>NUCLEOTIDE SEQUENCE [LARGE SCALE GENOMIC DNA]</scope>
    <source>
        <strain evidence="11">SpSt-132</strain>
    </source>
</reference>
<keyword evidence="5 9" id="KW-0627">Porphyrin biosynthesis</keyword>
<evidence type="ECO:0000256" key="1">
    <source>
        <dbReference type="ARBA" id="ARBA00004772"/>
    </source>
</evidence>
<proteinExistence type="inferred from homology"/>
<dbReference type="InterPro" id="IPR003754">
    <property type="entry name" value="4pyrrol_synth_uPrphyn_synth"/>
</dbReference>
<dbReference type="AlphaFoldDB" id="A0A7C2Z2T1"/>
<name>A0A7C2Z2T1_9AQUI</name>
<dbReference type="InterPro" id="IPR036108">
    <property type="entry name" value="4pyrrol_syn_uPrphyn_synt_sf"/>
</dbReference>
<comment type="catalytic activity">
    <reaction evidence="8 9">
        <text>hydroxymethylbilane = uroporphyrinogen III + H2O</text>
        <dbReference type="Rhea" id="RHEA:18965"/>
        <dbReference type="ChEBI" id="CHEBI:15377"/>
        <dbReference type="ChEBI" id="CHEBI:57308"/>
        <dbReference type="ChEBI" id="CHEBI:57845"/>
        <dbReference type="EC" id="4.2.1.75"/>
    </reaction>
</comment>
<sequence>MALKIALTRGPEDIKRDKKLFEDAGLGVIEAPLIEEEVLDFEVPPLSFDFVVFQSPRAVRVFLSRYKLSNEKIVVVGEKTKKAVEELGYKVWAMPREYYAKEIVKLFEGLSGKVLIPRSAVGRDEVIEGLKALGLEVYPINVYRVKERLYEKEELIEKLKRADVILFASPSAVRGLLANLQKEEAIRLLKDKKILSIGKTTKEFIKKELGLDSQRPEKPTMESVIEFLKNWHKVCK</sequence>
<evidence type="ECO:0000256" key="4">
    <source>
        <dbReference type="ARBA" id="ARBA00023239"/>
    </source>
</evidence>
<evidence type="ECO:0000256" key="5">
    <source>
        <dbReference type="ARBA" id="ARBA00023244"/>
    </source>
</evidence>
<keyword evidence="4 9" id="KW-0456">Lyase</keyword>
<comment type="function">
    <text evidence="6 9">Catalyzes cyclization of the linear tetrapyrrole, hydroxymethylbilane, to the macrocyclic uroporphyrinogen III.</text>
</comment>
<dbReference type="PANTHER" id="PTHR38042">
    <property type="entry name" value="UROPORPHYRINOGEN-III SYNTHASE, CHLOROPLASTIC"/>
    <property type="match status" value="1"/>
</dbReference>
<comment type="similarity">
    <text evidence="2 9">Belongs to the uroporphyrinogen-III synthase family.</text>
</comment>
<protein>
    <recommendedName>
        <fullName evidence="7 9">Uroporphyrinogen-III synthase</fullName>
        <ecNumber evidence="3 9">4.2.1.75</ecNumber>
    </recommendedName>
</protein>
<dbReference type="Gene3D" id="3.40.50.10090">
    <property type="match status" value="2"/>
</dbReference>
<accession>A0A7C2Z2T1</accession>
<evidence type="ECO:0000313" key="11">
    <source>
        <dbReference type="EMBL" id="HEW45563.1"/>
    </source>
</evidence>
<evidence type="ECO:0000256" key="9">
    <source>
        <dbReference type="RuleBase" id="RU366031"/>
    </source>
</evidence>
<dbReference type="SUPFAM" id="SSF69618">
    <property type="entry name" value="HemD-like"/>
    <property type="match status" value="1"/>
</dbReference>
<dbReference type="Pfam" id="PF02602">
    <property type="entry name" value="HEM4"/>
    <property type="match status" value="1"/>
</dbReference>
<comment type="caution">
    <text evidence="11">The sequence shown here is derived from an EMBL/GenBank/DDBJ whole genome shotgun (WGS) entry which is preliminary data.</text>
</comment>
<dbReference type="EMBL" id="DSFP01000030">
    <property type="protein sequence ID" value="HEW45563.1"/>
    <property type="molecule type" value="Genomic_DNA"/>
</dbReference>
<evidence type="ECO:0000256" key="2">
    <source>
        <dbReference type="ARBA" id="ARBA00008133"/>
    </source>
</evidence>
<comment type="pathway">
    <text evidence="1 9">Porphyrin-containing compound metabolism; protoporphyrin-IX biosynthesis; coproporphyrinogen-III from 5-aminolevulinate: step 3/4.</text>
</comment>
<dbReference type="CDD" id="cd06578">
    <property type="entry name" value="HemD"/>
    <property type="match status" value="1"/>
</dbReference>
<feature type="domain" description="Tetrapyrrole biosynthesis uroporphyrinogen III synthase" evidence="10">
    <location>
        <begin position="18"/>
        <end position="226"/>
    </location>
</feature>
<dbReference type="GO" id="GO:0006782">
    <property type="term" value="P:protoporphyrinogen IX biosynthetic process"/>
    <property type="evidence" value="ECO:0007669"/>
    <property type="project" value="UniProtKB-UniRule"/>
</dbReference>
<dbReference type="EC" id="4.2.1.75" evidence="3 9"/>
<dbReference type="GO" id="GO:0004852">
    <property type="term" value="F:uroporphyrinogen-III synthase activity"/>
    <property type="evidence" value="ECO:0007669"/>
    <property type="project" value="UniProtKB-UniRule"/>
</dbReference>
<organism evidence="11">
    <name type="scientific">Hydrogenobacter sp</name>
    <dbReference type="NCBI Taxonomy" id="2152829"/>
    <lineage>
        <taxon>Bacteria</taxon>
        <taxon>Pseudomonadati</taxon>
        <taxon>Aquificota</taxon>
        <taxon>Aquificia</taxon>
        <taxon>Aquificales</taxon>
        <taxon>Aquificaceae</taxon>
        <taxon>Hydrogenobacter</taxon>
    </lineage>
</organism>
<evidence type="ECO:0000256" key="3">
    <source>
        <dbReference type="ARBA" id="ARBA00013109"/>
    </source>
</evidence>
<evidence type="ECO:0000256" key="6">
    <source>
        <dbReference type="ARBA" id="ARBA00037589"/>
    </source>
</evidence>
<gene>
    <name evidence="11" type="ORF">ENO47_02675</name>
</gene>
<evidence type="ECO:0000259" key="10">
    <source>
        <dbReference type="Pfam" id="PF02602"/>
    </source>
</evidence>
<dbReference type="UniPathway" id="UPA00251">
    <property type="reaction ID" value="UER00320"/>
</dbReference>
<dbReference type="PANTHER" id="PTHR38042:SF1">
    <property type="entry name" value="UROPORPHYRINOGEN-III SYNTHASE, CHLOROPLASTIC"/>
    <property type="match status" value="1"/>
</dbReference>